<comment type="caution">
    <text evidence="2">The sequence shown here is derived from an EMBL/GenBank/DDBJ whole genome shotgun (WGS) entry which is preliminary data.</text>
</comment>
<feature type="region of interest" description="Disordered" evidence="1">
    <location>
        <begin position="1"/>
        <end position="23"/>
    </location>
</feature>
<accession>A0AAP0KJT7</accession>
<dbReference type="AlphaFoldDB" id="A0AAP0KJT7"/>
<gene>
    <name evidence="2" type="ORF">Syun_010829</name>
</gene>
<dbReference type="Proteomes" id="UP001420932">
    <property type="component" value="Unassembled WGS sequence"/>
</dbReference>
<name>A0AAP0KJT7_9MAGN</name>
<evidence type="ECO:0000313" key="2">
    <source>
        <dbReference type="EMBL" id="KAK9152520.1"/>
    </source>
</evidence>
<keyword evidence="3" id="KW-1185">Reference proteome</keyword>
<dbReference type="EMBL" id="JBBNAF010000004">
    <property type="protein sequence ID" value="KAK9152520.1"/>
    <property type="molecule type" value="Genomic_DNA"/>
</dbReference>
<reference evidence="2 3" key="1">
    <citation type="submission" date="2024-01" db="EMBL/GenBank/DDBJ databases">
        <title>Genome assemblies of Stephania.</title>
        <authorList>
            <person name="Yang L."/>
        </authorList>
    </citation>
    <scope>NUCLEOTIDE SEQUENCE [LARGE SCALE GENOMIC DNA]</scope>
    <source>
        <strain evidence="2">YNDBR</strain>
        <tissue evidence="2">Leaf</tissue>
    </source>
</reference>
<evidence type="ECO:0000313" key="3">
    <source>
        <dbReference type="Proteomes" id="UP001420932"/>
    </source>
</evidence>
<protein>
    <submittedName>
        <fullName evidence="2">Uncharacterized protein</fullName>
    </submittedName>
</protein>
<sequence>MAAALTGSSGHRDSSPEGPPPLYRRALQRATRYAYGPLSPCGSLLPISTSSSNGIIITIASNRRFHHKIDGYQEVVQDTAVAAPVKALRRTRSWQNNISKVKKSETFKGTRDRHLVGLLSPGSGKVRSMELSLSQDVTNP</sequence>
<evidence type="ECO:0000256" key="1">
    <source>
        <dbReference type="SAM" id="MobiDB-lite"/>
    </source>
</evidence>
<organism evidence="2 3">
    <name type="scientific">Stephania yunnanensis</name>
    <dbReference type="NCBI Taxonomy" id="152371"/>
    <lineage>
        <taxon>Eukaryota</taxon>
        <taxon>Viridiplantae</taxon>
        <taxon>Streptophyta</taxon>
        <taxon>Embryophyta</taxon>
        <taxon>Tracheophyta</taxon>
        <taxon>Spermatophyta</taxon>
        <taxon>Magnoliopsida</taxon>
        <taxon>Ranunculales</taxon>
        <taxon>Menispermaceae</taxon>
        <taxon>Menispermoideae</taxon>
        <taxon>Cissampelideae</taxon>
        <taxon>Stephania</taxon>
    </lineage>
</organism>
<proteinExistence type="predicted"/>